<dbReference type="PANTHER" id="PTHR40940">
    <property type="entry name" value="PROTEIN BATD-RELATED"/>
    <property type="match status" value="1"/>
</dbReference>
<feature type="transmembrane region" description="Helical" evidence="1">
    <location>
        <begin position="471"/>
        <end position="492"/>
    </location>
</feature>
<reference evidence="2 3" key="1">
    <citation type="submission" date="2018-12" db="EMBL/GenBank/DDBJ databases">
        <title>Flammeovirga pectinis sp. nov., isolated from the gut of the Korean scallop, Patinopecten yessoensis.</title>
        <authorList>
            <person name="Bae J.-W."/>
            <person name="Jeong Y.-S."/>
            <person name="Kang W."/>
        </authorList>
    </citation>
    <scope>NUCLEOTIDE SEQUENCE [LARGE SCALE GENOMIC DNA]</scope>
    <source>
        <strain evidence="2 3">L12M1</strain>
    </source>
</reference>
<keyword evidence="3" id="KW-1185">Reference proteome</keyword>
<sequence length="495" mass="56061">MNLDIYGMKSVAFKYHNKIKHIVFVLGLLLLGIEGIAQTVTVNIGGTEIGQNENFEITLTVKNGRLTNYSQFPDIQGFRKGRPSTSSQTSIINGQVSTQQSVTQMYAPTKKGTFVLKPFKMSVNGKSVNSKGATIKVGNPVQRQSYDPFADFWGNGGSQKQQQEQQFIDVKADAFYAVSTDKRSVYRGEGFRMDISFYVSVTNRAELEFFKIDEQISDILKKVKPKNCWEENFNIESIHPEYVTVNGKSYRQYKIYEAMFYPLNTEDIVVAPTQLKMIKYQVAQRQSFFGRNRKEDVEVFKSKGRTIKVKPLPESQFKSIASVGNYRMKEGVSDTKIKTGESVTLEFKVEGEGNISSIREPDVIDSENLLFYPPSISQNIKRANNRVVGSKQFTYYIEPQEPGTYNLKDFVSLSIFNPRTKKYEILHPEGTITVEGKSLRDANISKTDLGSFYDSMKNADNSLVSMSETSWIQIILNIFVVITLVTTGVLLFKKI</sequence>
<dbReference type="AlphaFoldDB" id="A0A3S9P7E6"/>
<dbReference type="InterPro" id="IPR025738">
    <property type="entry name" value="BatD"/>
</dbReference>
<evidence type="ECO:0000313" key="2">
    <source>
        <dbReference type="EMBL" id="AZQ64118.1"/>
    </source>
</evidence>
<protein>
    <recommendedName>
        <fullName evidence="4">Protein BatD</fullName>
    </recommendedName>
</protein>
<evidence type="ECO:0008006" key="4">
    <source>
        <dbReference type="Google" id="ProtNLM"/>
    </source>
</evidence>
<keyword evidence="1" id="KW-1133">Transmembrane helix</keyword>
<keyword evidence="1" id="KW-0472">Membrane</keyword>
<dbReference type="Pfam" id="PF13584">
    <property type="entry name" value="BatD"/>
    <property type="match status" value="2"/>
</dbReference>
<keyword evidence="1" id="KW-0812">Transmembrane</keyword>
<dbReference type="KEGG" id="fll:EI427_18375"/>
<dbReference type="PANTHER" id="PTHR40940:SF2">
    <property type="entry name" value="BATD"/>
    <property type="match status" value="1"/>
</dbReference>
<proteinExistence type="predicted"/>
<dbReference type="OrthoDB" id="2079210at2"/>
<dbReference type="EMBL" id="CP034562">
    <property type="protein sequence ID" value="AZQ64118.1"/>
    <property type="molecule type" value="Genomic_DNA"/>
</dbReference>
<organism evidence="2 3">
    <name type="scientific">Flammeovirga pectinis</name>
    <dbReference type="NCBI Taxonomy" id="2494373"/>
    <lineage>
        <taxon>Bacteria</taxon>
        <taxon>Pseudomonadati</taxon>
        <taxon>Bacteroidota</taxon>
        <taxon>Cytophagia</taxon>
        <taxon>Cytophagales</taxon>
        <taxon>Flammeovirgaceae</taxon>
        <taxon>Flammeovirga</taxon>
    </lineage>
</organism>
<evidence type="ECO:0000256" key="1">
    <source>
        <dbReference type="SAM" id="Phobius"/>
    </source>
</evidence>
<name>A0A3S9P7E6_9BACT</name>
<accession>A0A3S9P7E6</accession>
<dbReference type="Proteomes" id="UP000267268">
    <property type="component" value="Chromosome 1"/>
</dbReference>
<gene>
    <name evidence="2" type="ORF">EI427_18375</name>
</gene>
<evidence type="ECO:0000313" key="3">
    <source>
        <dbReference type="Proteomes" id="UP000267268"/>
    </source>
</evidence>